<dbReference type="InterPro" id="IPR018910">
    <property type="entry name" value="LpqB_C"/>
</dbReference>
<dbReference type="GO" id="GO:0008236">
    <property type="term" value="F:serine-type peptidase activity"/>
    <property type="evidence" value="ECO:0007669"/>
    <property type="project" value="InterPro"/>
</dbReference>
<feature type="domain" description="Peptidase S9 prolyl oligopeptidase catalytic" evidence="1">
    <location>
        <begin position="448"/>
        <end position="651"/>
    </location>
</feature>
<dbReference type="SUPFAM" id="SSF82171">
    <property type="entry name" value="DPP6 N-terminal domain-like"/>
    <property type="match status" value="1"/>
</dbReference>
<dbReference type="SUPFAM" id="SSF53474">
    <property type="entry name" value="alpha/beta-Hydrolases"/>
    <property type="match status" value="1"/>
</dbReference>
<gene>
    <name evidence="3" type="ORF">HEB94_008627</name>
</gene>
<reference evidence="3" key="1">
    <citation type="submission" date="2020-10" db="EMBL/GenBank/DDBJ databases">
        <title>Sequencing the genomes of 1000 actinobacteria strains.</title>
        <authorList>
            <person name="Klenk H.-P."/>
        </authorList>
    </citation>
    <scope>NUCLEOTIDE SEQUENCE</scope>
    <source>
        <strain evidence="3">DSM 45354</strain>
    </source>
</reference>
<feature type="domain" description="Lipoprotein LpqB C-terminal" evidence="2">
    <location>
        <begin position="136"/>
        <end position="278"/>
    </location>
</feature>
<dbReference type="GO" id="GO:0004177">
    <property type="term" value="F:aminopeptidase activity"/>
    <property type="evidence" value="ECO:0007669"/>
    <property type="project" value="UniProtKB-KW"/>
</dbReference>
<name>A0A927RE51_9ACTN</name>
<evidence type="ECO:0000259" key="2">
    <source>
        <dbReference type="Pfam" id="PF10647"/>
    </source>
</evidence>
<dbReference type="Gene3D" id="3.40.50.1820">
    <property type="entry name" value="alpha/beta hydrolase"/>
    <property type="match status" value="1"/>
</dbReference>
<dbReference type="GO" id="GO:0006508">
    <property type="term" value="P:proteolysis"/>
    <property type="evidence" value="ECO:0007669"/>
    <property type="project" value="InterPro"/>
</dbReference>
<sequence length="664" mass="70679">MTTKAVAPYGEWVSPVSASMLTAAARPLSFPTIVGDEIWWAEGRPAEGGRSTVMARRSDGTVEELLPAPWNTRTRVHEYGGRSFVGVPGPAGHALVFAQFDGQRLYRLDPGAERPVPLTPAPAIPAGLRYADLVVARDGAEVWCVRERHTDDDLERHLVAVPTDGSAAEDENAIREIVGGSRFLANLRLSPDGTRLAWLAWDHPRMPWDGTELRVGALDASGRVPEWTTILGGPTESVFQPEWADDDQLYAVSDRTGWWNLYRLDASGGEPVALRSAQEEFGAPLWQLGYTSYAALPDGTVLCMHGPVPSGTERIGRLDPATGTLTDLDLPYQVFGTSLAVSGGRAVVVAGGPTTPTALVRFAASGDGSDVEVLRSALDPDLVPDAGYLPIPESTTLPGGDGQGVHVHVYPPANADFEAPTGELPPYVVFVHGGPTSASLATLDLGKAYFTSRGIGVVDVNYGGSTGYGRAYRERLRDQWGIVDVEDCAAAARALVDRGDADPARLAIRGGSAGGWTTLCAVTDTDVFAAGTSLFGVADVRLLAATTHDFESRYLDGLVGDLSDPAIAARADKRSPLSHADQTRCPVLLLQGSDDPVVPLEQAEKFRDALASQSIRHALMVFPGEQHGFRKAESIIAATEAELSFYGQVMGFEPPGVPRITLSD</sequence>
<dbReference type="Pfam" id="PF00326">
    <property type="entry name" value="Peptidase_S9"/>
    <property type="match status" value="1"/>
</dbReference>
<dbReference type="EMBL" id="JADBEM010000001">
    <property type="protein sequence ID" value="MBE1611779.1"/>
    <property type="molecule type" value="Genomic_DNA"/>
</dbReference>
<dbReference type="InterPro" id="IPR029058">
    <property type="entry name" value="AB_hydrolase_fold"/>
</dbReference>
<evidence type="ECO:0000313" key="4">
    <source>
        <dbReference type="Proteomes" id="UP000638648"/>
    </source>
</evidence>
<comment type="caution">
    <text evidence="3">The sequence shown here is derived from an EMBL/GenBank/DDBJ whole genome shotgun (WGS) entry which is preliminary data.</text>
</comment>
<dbReference type="InterPro" id="IPR001375">
    <property type="entry name" value="Peptidase_S9_cat"/>
</dbReference>
<dbReference type="InterPro" id="IPR050585">
    <property type="entry name" value="Xaa-Pro_dipeptidyl-ppase/CocE"/>
</dbReference>
<dbReference type="AlphaFoldDB" id="A0A927RE51"/>
<proteinExistence type="predicted"/>
<dbReference type="Gene3D" id="2.120.10.30">
    <property type="entry name" value="TolB, C-terminal domain"/>
    <property type="match status" value="1"/>
</dbReference>
<accession>A0A927RE51</accession>
<keyword evidence="3" id="KW-0031">Aminopeptidase</keyword>
<keyword evidence="3" id="KW-0378">Hydrolase</keyword>
<dbReference type="PANTHER" id="PTHR43056">
    <property type="entry name" value="PEPTIDASE S9 PROLYL OLIGOPEPTIDASE"/>
    <property type="match status" value="1"/>
</dbReference>
<organism evidence="3 4">
    <name type="scientific">Actinopolymorpha pittospori</name>
    <dbReference type="NCBI Taxonomy" id="648752"/>
    <lineage>
        <taxon>Bacteria</taxon>
        <taxon>Bacillati</taxon>
        <taxon>Actinomycetota</taxon>
        <taxon>Actinomycetes</taxon>
        <taxon>Propionibacteriales</taxon>
        <taxon>Actinopolymorphaceae</taxon>
        <taxon>Actinopolymorpha</taxon>
    </lineage>
</organism>
<evidence type="ECO:0000259" key="1">
    <source>
        <dbReference type="Pfam" id="PF00326"/>
    </source>
</evidence>
<dbReference type="Pfam" id="PF10647">
    <property type="entry name" value="Gmad1"/>
    <property type="match status" value="1"/>
</dbReference>
<dbReference type="InterPro" id="IPR011042">
    <property type="entry name" value="6-blade_b-propeller_TolB-like"/>
</dbReference>
<dbReference type="RefSeq" id="WP_192754938.1">
    <property type="nucleotide sequence ID" value="NZ_BAABJL010000176.1"/>
</dbReference>
<protein>
    <submittedName>
        <fullName evidence="3">Dipeptidyl aminopeptidase/acylaminoacyl peptidase</fullName>
    </submittedName>
</protein>
<keyword evidence="4" id="KW-1185">Reference proteome</keyword>
<dbReference type="PANTHER" id="PTHR43056:SF5">
    <property type="entry name" value="PEPTIDASE S9 PROLYL OLIGOPEPTIDASE CATALYTIC DOMAIN-CONTAINING PROTEIN"/>
    <property type="match status" value="1"/>
</dbReference>
<dbReference type="Proteomes" id="UP000638648">
    <property type="component" value="Unassembled WGS sequence"/>
</dbReference>
<keyword evidence="3" id="KW-0645">Protease</keyword>
<evidence type="ECO:0000313" key="3">
    <source>
        <dbReference type="EMBL" id="MBE1611779.1"/>
    </source>
</evidence>